<gene>
    <name evidence="5" type="ORF">S01H1_02351</name>
</gene>
<evidence type="ECO:0000256" key="1">
    <source>
        <dbReference type="ARBA" id="ARBA00008791"/>
    </source>
</evidence>
<dbReference type="PANTHER" id="PTHR46268">
    <property type="entry name" value="STRESS RESPONSE PROTEIN NHAX"/>
    <property type="match status" value="1"/>
</dbReference>
<feature type="domain" description="UspA" evidence="4">
    <location>
        <begin position="1"/>
        <end position="149"/>
    </location>
</feature>
<dbReference type="AlphaFoldDB" id="X0UAX1"/>
<dbReference type="Pfam" id="PF00582">
    <property type="entry name" value="Usp"/>
    <property type="match status" value="1"/>
</dbReference>
<dbReference type="CDD" id="cd00293">
    <property type="entry name" value="USP-like"/>
    <property type="match status" value="1"/>
</dbReference>
<evidence type="ECO:0000256" key="3">
    <source>
        <dbReference type="ARBA" id="ARBA00022840"/>
    </source>
</evidence>
<evidence type="ECO:0000313" key="5">
    <source>
        <dbReference type="EMBL" id="GAF85650.1"/>
    </source>
</evidence>
<dbReference type="GO" id="GO:0005524">
    <property type="term" value="F:ATP binding"/>
    <property type="evidence" value="ECO:0007669"/>
    <property type="project" value="UniProtKB-KW"/>
</dbReference>
<proteinExistence type="inferred from homology"/>
<comment type="caution">
    <text evidence="5">The sequence shown here is derived from an EMBL/GenBank/DDBJ whole genome shotgun (WGS) entry which is preliminary data.</text>
</comment>
<protein>
    <recommendedName>
        <fullName evidence="4">UspA domain-containing protein</fullName>
    </recommendedName>
</protein>
<comment type="similarity">
    <text evidence="1">Belongs to the universal stress protein A family.</text>
</comment>
<name>X0UAX1_9ZZZZ</name>
<evidence type="ECO:0000259" key="4">
    <source>
        <dbReference type="Pfam" id="PF00582"/>
    </source>
</evidence>
<dbReference type="InterPro" id="IPR006015">
    <property type="entry name" value="Universal_stress_UspA"/>
</dbReference>
<keyword evidence="3" id="KW-0067">ATP-binding</keyword>
<evidence type="ECO:0000256" key="2">
    <source>
        <dbReference type="ARBA" id="ARBA00022741"/>
    </source>
</evidence>
<reference evidence="5" key="1">
    <citation type="journal article" date="2014" name="Front. Microbiol.">
        <title>High frequency of phylogenetically diverse reductive dehalogenase-homologous genes in deep subseafloor sedimentary metagenomes.</title>
        <authorList>
            <person name="Kawai M."/>
            <person name="Futagami T."/>
            <person name="Toyoda A."/>
            <person name="Takaki Y."/>
            <person name="Nishi S."/>
            <person name="Hori S."/>
            <person name="Arai W."/>
            <person name="Tsubouchi T."/>
            <person name="Morono Y."/>
            <person name="Uchiyama I."/>
            <person name="Ito T."/>
            <person name="Fujiyama A."/>
            <person name="Inagaki F."/>
            <person name="Takami H."/>
        </authorList>
    </citation>
    <scope>NUCLEOTIDE SEQUENCE</scope>
    <source>
        <strain evidence="5">Expedition CK06-06</strain>
    </source>
</reference>
<sequence length="157" mass="17042">MYKKILVPLDGSKLAECALHHVEELAQGCGTEKVILVSVTERVQGYRAFEDPSQPLGQQLVPEAVGKKEKQAQKYLDRIAKTMAAKGINVSTEVLLWKPEEAIVGYAKQYGCDLIVMASHGRSGPSRWAHGSVADRVFRGSPVPVLMVRAPGCVTGI</sequence>
<organism evidence="5">
    <name type="scientific">marine sediment metagenome</name>
    <dbReference type="NCBI Taxonomy" id="412755"/>
    <lineage>
        <taxon>unclassified sequences</taxon>
        <taxon>metagenomes</taxon>
        <taxon>ecological metagenomes</taxon>
    </lineage>
</organism>
<dbReference type="InterPro" id="IPR006016">
    <property type="entry name" value="UspA"/>
</dbReference>
<dbReference type="PANTHER" id="PTHR46268:SF27">
    <property type="entry name" value="UNIVERSAL STRESS PROTEIN RV2623"/>
    <property type="match status" value="1"/>
</dbReference>
<dbReference type="InterPro" id="IPR014729">
    <property type="entry name" value="Rossmann-like_a/b/a_fold"/>
</dbReference>
<keyword evidence="2" id="KW-0547">Nucleotide-binding</keyword>
<dbReference type="EMBL" id="BARS01001123">
    <property type="protein sequence ID" value="GAF85650.1"/>
    <property type="molecule type" value="Genomic_DNA"/>
</dbReference>
<dbReference type="PRINTS" id="PR01438">
    <property type="entry name" value="UNVRSLSTRESS"/>
</dbReference>
<accession>X0UAX1</accession>
<dbReference type="Gene3D" id="3.40.50.620">
    <property type="entry name" value="HUPs"/>
    <property type="match status" value="1"/>
</dbReference>
<dbReference type="SUPFAM" id="SSF52402">
    <property type="entry name" value="Adenine nucleotide alpha hydrolases-like"/>
    <property type="match status" value="1"/>
</dbReference>